<name>A0ABS2G6I2_9FIRM</name>
<dbReference type="InterPro" id="IPR039425">
    <property type="entry name" value="RNA_pol_sigma-70-like"/>
</dbReference>
<dbReference type="Gene3D" id="1.10.1740.10">
    <property type="match status" value="1"/>
</dbReference>
<dbReference type="Pfam" id="PF08281">
    <property type="entry name" value="Sigma70_r4_2"/>
    <property type="match status" value="1"/>
</dbReference>
<keyword evidence="5 6" id="KW-0804">Transcription</keyword>
<reference evidence="9 10" key="1">
    <citation type="journal article" date="2021" name="Sci. Rep.">
        <title>The distribution of antibiotic resistance genes in chicken gut microbiota commensals.</title>
        <authorList>
            <person name="Juricova H."/>
            <person name="Matiasovicova J."/>
            <person name="Kubasova T."/>
            <person name="Cejkova D."/>
            <person name="Rychlik I."/>
        </authorList>
    </citation>
    <scope>NUCLEOTIDE SEQUENCE [LARGE SCALE GENOMIC DNA]</scope>
    <source>
        <strain evidence="9 10">An431b</strain>
    </source>
</reference>
<gene>
    <name evidence="9" type="ORF">H9X83_02565</name>
</gene>
<organism evidence="9 10">
    <name type="scientific">Anaerotignum lactatifermentans</name>
    <dbReference type="NCBI Taxonomy" id="160404"/>
    <lineage>
        <taxon>Bacteria</taxon>
        <taxon>Bacillati</taxon>
        <taxon>Bacillota</taxon>
        <taxon>Clostridia</taxon>
        <taxon>Lachnospirales</taxon>
        <taxon>Anaerotignaceae</taxon>
        <taxon>Anaerotignum</taxon>
    </lineage>
</organism>
<dbReference type="RefSeq" id="WP_205132963.1">
    <property type="nucleotide sequence ID" value="NZ_JACSNT010000003.1"/>
</dbReference>
<dbReference type="InterPro" id="IPR013324">
    <property type="entry name" value="RNA_pol_sigma_r3/r4-like"/>
</dbReference>
<dbReference type="PANTHER" id="PTHR43133:SF60">
    <property type="entry name" value="RNA POLYMERASE SIGMA FACTOR SIGV"/>
    <property type="match status" value="1"/>
</dbReference>
<evidence type="ECO:0000259" key="8">
    <source>
        <dbReference type="Pfam" id="PF08281"/>
    </source>
</evidence>
<dbReference type="NCBIfam" id="TIGR02937">
    <property type="entry name" value="sigma70-ECF"/>
    <property type="match status" value="1"/>
</dbReference>
<evidence type="ECO:0000313" key="10">
    <source>
        <dbReference type="Proteomes" id="UP000729290"/>
    </source>
</evidence>
<dbReference type="Pfam" id="PF04542">
    <property type="entry name" value="Sigma70_r2"/>
    <property type="match status" value="1"/>
</dbReference>
<dbReference type="Proteomes" id="UP000729290">
    <property type="component" value="Unassembled WGS sequence"/>
</dbReference>
<dbReference type="InterPro" id="IPR014284">
    <property type="entry name" value="RNA_pol_sigma-70_dom"/>
</dbReference>
<accession>A0ABS2G6I2</accession>
<dbReference type="InterPro" id="IPR007627">
    <property type="entry name" value="RNA_pol_sigma70_r2"/>
</dbReference>
<comment type="similarity">
    <text evidence="1 6">Belongs to the sigma-70 factor family. ECF subfamily.</text>
</comment>
<dbReference type="PROSITE" id="PS01063">
    <property type="entry name" value="SIGMA70_ECF"/>
    <property type="match status" value="1"/>
</dbReference>
<evidence type="ECO:0000259" key="7">
    <source>
        <dbReference type="Pfam" id="PF04542"/>
    </source>
</evidence>
<proteinExistence type="inferred from homology"/>
<evidence type="ECO:0000313" key="9">
    <source>
        <dbReference type="EMBL" id="MBM6877044.1"/>
    </source>
</evidence>
<evidence type="ECO:0000256" key="5">
    <source>
        <dbReference type="ARBA" id="ARBA00023163"/>
    </source>
</evidence>
<keyword evidence="4 6" id="KW-0238">DNA-binding</keyword>
<dbReference type="InterPro" id="IPR036388">
    <property type="entry name" value="WH-like_DNA-bd_sf"/>
</dbReference>
<dbReference type="CDD" id="cd06171">
    <property type="entry name" value="Sigma70_r4"/>
    <property type="match status" value="1"/>
</dbReference>
<dbReference type="PANTHER" id="PTHR43133">
    <property type="entry name" value="RNA POLYMERASE ECF-TYPE SIGMA FACTO"/>
    <property type="match status" value="1"/>
</dbReference>
<feature type="domain" description="RNA polymerase sigma factor 70 region 4 type 2" evidence="8">
    <location>
        <begin position="107"/>
        <end position="158"/>
    </location>
</feature>
<evidence type="ECO:0000256" key="2">
    <source>
        <dbReference type="ARBA" id="ARBA00023015"/>
    </source>
</evidence>
<evidence type="ECO:0000256" key="3">
    <source>
        <dbReference type="ARBA" id="ARBA00023082"/>
    </source>
</evidence>
<keyword evidence="10" id="KW-1185">Reference proteome</keyword>
<protein>
    <recommendedName>
        <fullName evidence="6">RNA polymerase sigma factor</fullName>
    </recommendedName>
</protein>
<keyword evidence="3 6" id="KW-0731">Sigma factor</keyword>
<evidence type="ECO:0000256" key="1">
    <source>
        <dbReference type="ARBA" id="ARBA00010641"/>
    </source>
</evidence>
<dbReference type="InterPro" id="IPR013249">
    <property type="entry name" value="RNA_pol_sigma70_r4_t2"/>
</dbReference>
<dbReference type="SUPFAM" id="SSF88659">
    <property type="entry name" value="Sigma3 and sigma4 domains of RNA polymerase sigma factors"/>
    <property type="match status" value="1"/>
</dbReference>
<dbReference type="InterPro" id="IPR013325">
    <property type="entry name" value="RNA_pol_sigma_r2"/>
</dbReference>
<feature type="domain" description="RNA polymerase sigma-70 region 2" evidence="7">
    <location>
        <begin position="18"/>
        <end position="84"/>
    </location>
</feature>
<evidence type="ECO:0000256" key="4">
    <source>
        <dbReference type="ARBA" id="ARBA00023125"/>
    </source>
</evidence>
<keyword evidence="2 6" id="KW-0805">Transcription regulation</keyword>
<evidence type="ECO:0000256" key="6">
    <source>
        <dbReference type="RuleBase" id="RU000716"/>
    </source>
</evidence>
<sequence>MEQERKSRETVRQIGEYVSENQARFYRLAFSYAREQQAALDIVQNAIVKALEHSEQLKHTEYMKTWFYRILVNESLNYLKKAGREEPREPEKMARLMEREAPEEGAQIHEMVLGLPEEMKTVVMLRFYEDMKLEDIARITGENLSKVKYRLYTGLEKLRKAMGKEAET</sequence>
<dbReference type="SUPFAM" id="SSF88946">
    <property type="entry name" value="Sigma2 domain of RNA polymerase sigma factors"/>
    <property type="match status" value="1"/>
</dbReference>
<dbReference type="EMBL" id="JACSNV010000003">
    <property type="protein sequence ID" value="MBM6877044.1"/>
    <property type="molecule type" value="Genomic_DNA"/>
</dbReference>
<dbReference type="Gene3D" id="1.10.10.10">
    <property type="entry name" value="Winged helix-like DNA-binding domain superfamily/Winged helix DNA-binding domain"/>
    <property type="match status" value="1"/>
</dbReference>
<comment type="caution">
    <text evidence="9">The sequence shown here is derived from an EMBL/GenBank/DDBJ whole genome shotgun (WGS) entry which is preliminary data.</text>
</comment>
<dbReference type="InterPro" id="IPR000838">
    <property type="entry name" value="RNA_pol_sigma70_ECF_CS"/>
</dbReference>